<sequence length="169" mass="18075">MIEVRVRGMAEDVEGQYVLLLEPAASAAAGAGRILPIWIGQQEAASILIAVQGATPPRPLSHDLVVSVVRSLDARVARVEIGRIEARTFTAELHLETSVGARAIDARPSDAIAVACRAGAPIFVAESVLEEAGIPDPVDPGTGETELPEERLAEFRRFLDDVEPEDFED</sequence>
<evidence type="ECO:0000313" key="2">
    <source>
        <dbReference type="EMBL" id="QBE47493.1"/>
    </source>
</evidence>
<dbReference type="RefSeq" id="WP_130108651.1">
    <property type="nucleotide sequence ID" value="NZ_CP035806.1"/>
</dbReference>
<dbReference type="EMBL" id="CP035806">
    <property type="protein sequence ID" value="QBE47493.1"/>
    <property type="molecule type" value="Genomic_DNA"/>
</dbReference>
<gene>
    <name evidence="2" type="ORF">EVS81_00455</name>
</gene>
<keyword evidence="3" id="KW-1185">Reference proteome</keyword>
<feature type="domain" description="BFN" evidence="1">
    <location>
        <begin position="1"/>
        <end position="136"/>
    </location>
</feature>
<organism evidence="2 3">
    <name type="scientific">Leucobacter triazinivorans</name>
    <dbReference type="NCBI Taxonomy" id="1784719"/>
    <lineage>
        <taxon>Bacteria</taxon>
        <taxon>Bacillati</taxon>
        <taxon>Actinomycetota</taxon>
        <taxon>Actinomycetes</taxon>
        <taxon>Micrococcales</taxon>
        <taxon>Microbacteriaceae</taxon>
        <taxon>Leucobacter</taxon>
    </lineage>
</organism>
<evidence type="ECO:0000313" key="3">
    <source>
        <dbReference type="Proteomes" id="UP000289260"/>
    </source>
</evidence>
<dbReference type="GO" id="GO:0004518">
    <property type="term" value="F:nuclease activity"/>
    <property type="evidence" value="ECO:0007669"/>
    <property type="project" value="InterPro"/>
</dbReference>
<reference evidence="2 3" key="1">
    <citation type="submission" date="2019-02" db="EMBL/GenBank/DDBJ databases">
        <authorList>
            <person name="Sun L."/>
            <person name="Pan D."/>
            <person name="Wu X."/>
        </authorList>
    </citation>
    <scope>NUCLEOTIDE SEQUENCE [LARGE SCALE GENOMIC DNA]</scope>
    <source>
        <strain evidence="2 3">JW-1</strain>
    </source>
</reference>
<dbReference type="InterPro" id="IPR036104">
    <property type="entry name" value="BFN_sf"/>
</dbReference>
<dbReference type="InterPro" id="IPR003729">
    <property type="entry name" value="Bi_nuclease_dom"/>
</dbReference>
<dbReference type="Pfam" id="PF02577">
    <property type="entry name" value="BFN_dom"/>
    <property type="match status" value="1"/>
</dbReference>
<dbReference type="OrthoDB" id="9788698at2"/>
<protein>
    <submittedName>
        <fullName evidence="2">Bifunctional nuclease family protein</fullName>
    </submittedName>
</protein>
<dbReference type="PROSITE" id="PS51658">
    <property type="entry name" value="BFN"/>
    <property type="match status" value="1"/>
</dbReference>
<dbReference type="Gene3D" id="3.10.690.10">
    <property type="entry name" value="Bifunctional nuclease domain"/>
    <property type="match status" value="1"/>
</dbReference>
<dbReference type="KEGG" id="ltr:EVS81_00455"/>
<accession>A0A4P6KBM7</accession>
<dbReference type="Proteomes" id="UP000289260">
    <property type="component" value="Chromosome"/>
</dbReference>
<proteinExistence type="predicted"/>
<dbReference type="PANTHER" id="PTHR15160">
    <property type="entry name" value="VON HIPPEL-LINDAU PROTEIN"/>
    <property type="match status" value="1"/>
</dbReference>
<dbReference type="PANTHER" id="PTHR15160:SF1">
    <property type="entry name" value="VON HIPPEL-LINDAU DISEASE TUMOR SUPPRESSOR"/>
    <property type="match status" value="1"/>
</dbReference>
<name>A0A4P6KBM7_9MICO</name>
<evidence type="ECO:0000259" key="1">
    <source>
        <dbReference type="PROSITE" id="PS51658"/>
    </source>
</evidence>
<dbReference type="AlphaFoldDB" id="A0A4P6KBM7"/>
<dbReference type="SUPFAM" id="SSF103256">
    <property type="entry name" value="Hypothetical protein TM0160"/>
    <property type="match status" value="1"/>
</dbReference>